<organism evidence="1 2">
    <name type="scientific">Paenibacillus albidus</name>
    <dbReference type="NCBI Taxonomy" id="2041023"/>
    <lineage>
        <taxon>Bacteria</taxon>
        <taxon>Bacillati</taxon>
        <taxon>Bacillota</taxon>
        <taxon>Bacilli</taxon>
        <taxon>Bacillales</taxon>
        <taxon>Paenibacillaceae</taxon>
        <taxon>Paenibacillus</taxon>
    </lineage>
</organism>
<dbReference type="EMBL" id="BMKR01000031">
    <property type="protein sequence ID" value="GGG01302.1"/>
    <property type="molecule type" value="Genomic_DNA"/>
</dbReference>
<protein>
    <submittedName>
        <fullName evidence="1">Uncharacterized protein</fullName>
    </submittedName>
</protein>
<accession>A0A917CXQ5</accession>
<reference evidence="1" key="1">
    <citation type="journal article" date="2014" name="Int. J. Syst. Evol. Microbiol.">
        <title>Complete genome sequence of Corynebacterium casei LMG S-19264T (=DSM 44701T), isolated from a smear-ripened cheese.</title>
        <authorList>
            <consortium name="US DOE Joint Genome Institute (JGI-PGF)"/>
            <person name="Walter F."/>
            <person name="Albersmeier A."/>
            <person name="Kalinowski J."/>
            <person name="Ruckert C."/>
        </authorList>
    </citation>
    <scope>NUCLEOTIDE SEQUENCE</scope>
    <source>
        <strain evidence="1">CGMCC 1.16134</strain>
    </source>
</reference>
<gene>
    <name evidence="1" type="ORF">GCM10010912_52700</name>
</gene>
<keyword evidence="2" id="KW-1185">Reference proteome</keyword>
<sequence>MTGCNTQPSATPDPVNAAASEFSDREMTGYVLSLNSQRRVISLNISDWINRHNQTGTREDMMHSVEVTLDHEVLLEDEEGLPIQPGDLRIGDKLKVSSVPQVQKQSGERLAVTADRLTRLHISRTEKLKWLLARSNGSIHTVVLYDEGTVPQVDELDFGREVPGAFTGGISWVEHRPGEAVDYKQGLGISQLPMLLVFDREGLIYQTASIKELQQWFNDRAAASKPANSSSLK</sequence>
<dbReference type="Proteomes" id="UP000637643">
    <property type="component" value="Unassembled WGS sequence"/>
</dbReference>
<name>A0A917CXQ5_9BACL</name>
<evidence type="ECO:0000313" key="2">
    <source>
        <dbReference type="Proteomes" id="UP000637643"/>
    </source>
</evidence>
<evidence type="ECO:0000313" key="1">
    <source>
        <dbReference type="EMBL" id="GGG01302.1"/>
    </source>
</evidence>
<dbReference type="AlphaFoldDB" id="A0A917CXQ5"/>
<comment type="caution">
    <text evidence="1">The sequence shown here is derived from an EMBL/GenBank/DDBJ whole genome shotgun (WGS) entry which is preliminary data.</text>
</comment>
<proteinExistence type="predicted"/>
<reference evidence="1" key="2">
    <citation type="submission" date="2020-09" db="EMBL/GenBank/DDBJ databases">
        <authorList>
            <person name="Sun Q."/>
            <person name="Zhou Y."/>
        </authorList>
    </citation>
    <scope>NUCLEOTIDE SEQUENCE</scope>
    <source>
        <strain evidence="1">CGMCC 1.16134</strain>
    </source>
</reference>